<evidence type="ECO:0000313" key="8">
    <source>
        <dbReference type="Proteomes" id="UP000018004"/>
    </source>
</evidence>
<dbReference type="EMBL" id="AVGG01000001">
    <property type="protein sequence ID" value="ESU29614.1"/>
    <property type="molecule type" value="Genomic_DNA"/>
</dbReference>
<dbReference type="GO" id="GO:0019867">
    <property type="term" value="C:outer membrane"/>
    <property type="evidence" value="ECO:0007669"/>
    <property type="project" value="InterPro"/>
</dbReference>
<evidence type="ECO:0000256" key="5">
    <source>
        <dbReference type="ARBA" id="ARBA00023237"/>
    </source>
</evidence>
<gene>
    <name evidence="7" type="ORF">FLJC2902T_00850</name>
</gene>
<keyword evidence="4" id="KW-0472">Membrane</keyword>
<dbReference type="Proteomes" id="UP000018004">
    <property type="component" value="Unassembled WGS sequence"/>
</dbReference>
<dbReference type="InterPro" id="IPR039910">
    <property type="entry name" value="D15-like"/>
</dbReference>
<keyword evidence="5" id="KW-0998">Cell outer membrane</keyword>
<dbReference type="PANTHER" id="PTHR12815">
    <property type="entry name" value="SORTING AND ASSEMBLY MACHINERY SAMM50 PROTEIN FAMILY MEMBER"/>
    <property type="match status" value="1"/>
</dbReference>
<evidence type="ECO:0000256" key="1">
    <source>
        <dbReference type="ARBA" id="ARBA00004370"/>
    </source>
</evidence>
<proteinExistence type="predicted"/>
<evidence type="ECO:0000256" key="2">
    <source>
        <dbReference type="ARBA" id="ARBA00022692"/>
    </source>
</evidence>
<name>V6ST44_9FLAO</name>
<reference evidence="7 8" key="1">
    <citation type="submission" date="2013-08" db="EMBL/GenBank/DDBJ databases">
        <title>Flavobacterium limnosediminis JC2902 genome sequencing.</title>
        <authorList>
            <person name="Lee K."/>
            <person name="Yi H."/>
            <person name="Park S."/>
            <person name="Chun J."/>
        </authorList>
    </citation>
    <scope>NUCLEOTIDE SEQUENCE [LARGE SCALE GENOMIC DNA]</scope>
    <source>
        <strain evidence="7 8">JC2902</strain>
    </source>
</reference>
<dbReference type="Pfam" id="PF01103">
    <property type="entry name" value="Omp85"/>
    <property type="match status" value="1"/>
</dbReference>
<comment type="caution">
    <text evidence="7">The sequence shown here is derived from an EMBL/GenBank/DDBJ whole genome shotgun (WGS) entry which is preliminary data.</text>
</comment>
<protein>
    <submittedName>
        <fullName evidence="7">Surface antigen (D15)</fullName>
    </submittedName>
</protein>
<keyword evidence="2" id="KW-0812">Transmembrane</keyword>
<dbReference type="PANTHER" id="PTHR12815:SF47">
    <property type="entry name" value="TRANSLOCATION AND ASSEMBLY MODULE SUBUNIT TAMA"/>
    <property type="match status" value="1"/>
</dbReference>
<keyword evidence="3" id="KW-0732">Signal</keyword>
<feature type="domain" description="Bacterial surface antigen (D15)" evidence="6">
    <location>
        <begin position="610"/>
        <end position="793"/>
    </location>
</feature>
<sequence>MVNDKKTKEEIVVNQQYQKPNSALLLGFPLRLHMYNLAKKNPDSSYHVWLERKPNRHKNLAAFLSERQVERLGKSFVVTGISNFLKKNGEPPVIVDEKKAEKTKNRFLAYYFNKGYFKTKVGYKIDTLKNKRGHIQYSIETGKPYIVDTITADVETPQLDSLYHKISKRSLIKTGKQYDSKDFIDERKRISTYFRDNGAYKFQETNISYNVDTIKTDHKANVEVLIENQTIKTGDSLIKTPFKLYKISEVNIFTDSNAGKNKLKIADSITHKNMNLYSSDKLAYRPKAITDAIFITKGSTFSDTKRTLTSRALNNLRIFNYPSIEYVEDERDSTGTSLITNIVLSPRKRYSWIPAVDFMHSNIQDFGIAGNMTFTWRNVFRGAEILDISTRGNIGSSKDMANPKGVFFNISEYGADMKLTIPRILFPIKTEGIIPKTMFPSTIASVGFSRQRNIGLDKENFSGIFNYNWIPKKNNSARFDLFNIQYVRNLNPQNYFNVYESSYDTLNDYAQVYNTNPGNVDENGNLTIEDGGADNFINDVLTGQTTLTPEDEVYKDIRSIDERQNRLTENNLIFATNFTYTKSSKTDILDNSFSIFKTKIESAGAFLDLMSNLGNPSLSENGKKTFLNVEYSQYVKTEFDFIKYWDLGRRKVYAMRGFFGIAIPYGNADNIPFSRSYYGGGSNDNRAWESYGLGPGTSGGVNDFNEANMKIAFSAEYRFNLFGKWNAALFADAGNIWNIWDNVEDERYTFNGWKSLKDIALGTGLGIRYDFGFFVGRLDLGFKTYNPAKPQSERWLKDVRFDKSVINIGINYPF</sequence>
<accession>V6ST44</accession>
<evidence type="ECO:0000256" key="3">
    <source>
        <dbReference type="ARBA" id="ARBA00022729"/>
    </source>
</evidence>
<dbReference type="STRING" id="1341181.FLJC2902T_00850"/>
<dbReference type="eggNOG" id="COG4775">
    <property type="taxonomic scope" value="Bacteria"/>
</dbReference>
<keyword evidence="8" id="KW-1185">Reference proteome</keyword>
<dbReference type="PATRIC" id="fig|1341181.4.peg.81"/>
<dbReference type="InterPro" id="IPR000184">
    <property type="entry name" value="Bac_surfAg_D15"/>
</dbReference>
<dbReference type="Gene3D" id="2.40.160.50">
    <property type="entry name" value="membrane protein fhac: a member of the omp85/tpsb transporter family"/>
    <property type="match status" value="1"/>
</dbReference>
<dbReference type="AlphaFoldDB" id="V6ST44"/>
<evidence type="ECO:0000313" key="7">
    <source>
        <dbReference type="EMBL" id="ESU29614.1"/>
    </source>
</evidence>
<evidence type="ECO:0000259" key="6">
    <source>
        <dbReference type="Pfam" id="PF01103"/>
    </source>
</evidence>
<organism evidence="7 8">
    <name type="scientific">Flavobacterium limnosediminis JC2902</name>
    <dbReference type="NCBI Taxonomy" id="1341181"/>
    <lineage>
        <taxon>Bacteria</taxon>
        <taxon>Pseudomonadati</taxon>
        <taxon>Bacteroidota</taxon>
        <taxon>Flavobacteriia</taxon>
        <taxon>Flavobacteriales</taxon>
        <taxon>Flavobacteriaceae</taxon>
        <taxon>Flavobacterium</taxon>
    </lineage>
</organism>
<evidence type="ECO:0000256" key="4">
    <source>
        <dbReference type="ARBA" id="ARBA00023136"/>
    </source>
</evidence>
<comment type="subcellular location">
    <subcellularLocation>
        <location evidence="1">Membrane</location>
    </subcellularLocation>
</comment>